<evidence type="ECO:0000259" key="2">
    <source>
        <dbReference type="SMART" id="SM00287"/>
    </source>
</evidence>
<keyword evidence="1" id="KW-0732">Signal</keyword>
<dbReference type="Proteomes" id="UP001549047">
    <property type="component" value="Unassembled WGS sequence"/>
</dbReference>
<sequence>MAFNSVSRQIFATVLVLAAGWSVVQAADASAQTASKTATGLPLPRFASLKASRVNMRVGPGTEYAASWLYTRPGLPVEIIAEFENWRRIRDAEGTEGWVYHSMLSGQRTAVAAPWMREKGENIYVNLRRSALKDANVVAKLQPGVLVKLKECTGDWCEAEVDGTEGWLHQGEVWGAYPGEAFK</sequence>
<dbReference type="InterPro" id="IPR003646">
    <property type="entry name" value="SH3-like_bac-type"/>
</dbReference>
<accession>A0ABV2IYH2</accession>
<dbReference type="Gene3D" id="2.30.30.40">
    <property type="entry name" value="SH3 Domains"/>
    <property type="match status" value="2"/>
</dbReference>
<evidence type="ECO:0000313" key="4">
    <source>
        <dbReference type="Proteomes" id="UP001549047"/>
    </source>
</evidence>
<keyword evidence="4" id="KW-1185">Reference proteome</keyword>
<dbReference type="InterPro" id="IPR010466">
    <property type="entry name" value="DUF1058"/>
</dbReference>
<feature type="domain" description="SH3b" evidence="2">
    <location>
        <begin position="44"/>
        <end position="105"/>
    </location>
</feature>
<feature type="chain" id="PRO_5045964399" evidence="1">
    <location>
        <begin position="27"/>
        <end position="183"/>
    </location>
</feature>
<dbReference type="SMART" id="SM00287">
    <property type="entry name" value="SH3b"/>
    <property type="match status" value="2"/>
</dbReference>
<feature type="domain" description="SH3b" evidence="2">
    <location>
        <begin position="118"/>
        <end position="177"/>
    </location>
</feature>
<name>A0ABV2IYH2_9HYPH</name>
<dbReference type="RefSeq" id="WP_354556079.1">
    <property type="nucleotide sequence ID" value="NZ_JBEPMB010000002.1"/>
</dbReference>
<evidence type="ECO:0000256" key="1">
    <source>
        <dbReference type="SAM" id="SignalP"/>
    </source>
</evidence>
<organism evidence="3 4">
    <name type="scientific">Rhizobium aquaticum</name>
    <dbReference type="NCBI Taxonomy" id="1549636"/>
    <lineage>
        <taxon>Bacteria</taxon>
        <taxon>Pseudomonadati</taxon>
        <taxon>Pseudomonadota</taxon>
        <taxon>Alphaproteobacteria</taxon>
        <taxon>Hyphomicrobiales</taxon>
        <taxon>Rhizobiaceae</taxon>
        <taxon>Rhizobium/Agrobacterium group</taxon>
        <taxon>Rhizobium</taxon>
    </lineage>
</organism>
<comment type="caution">
    <text evidence="3">The sequence shown here is derived from an EMBL/GenBank/DDBJ whole genome shotgun (WGS) entry which is preliminary data.</text>
</comment>
<evidence type="ECO:0000313" key="3">
    <source>
        <dbReference type="EMBL" id="MET3613552.1"/>
    </source>
</evidence>
<protein>
    <submittedName>
        <fullName evidence="3">SH3-like domain-containing protein</fullName>
    </submittedName>
</protein>
<feature type="signal peptide" evidence="1">
    <location>
        <begin position="1"/>
        <end position="26"/>
    </location>
</feature>
<dbReference type="EMBL" id="JBEPMB010000002">
    <property type="protein sequence ID" value="MET3613552.1"/>
    <property type="molecule type" value="Genomic_DNA"/>
</dbReference>
<proteinExistence type="predicted"/>
<reference evidence="3 4" key="1">
    <citation type="submission" date="2024-06" db="EMBL/GenBank/DDBJ databases">
        <title>Genomic Encyclopedia of Type Strains, Phase IV (KMG-IV): sequencing the most valuable type-strain genomes for metagenomic binning, comparative biology and taxonomic classification.</title>
        <authorList>
            <person name="Goeker M."/>
        </authorList>
    </citation>
    <scope>NUCLEOTIDE SEQUENCE [LARGE SCALE GENOMIC DNA]</scope>
    <source>
        <strain evidence="3 4">DSM 29780</strain>
    </source>
</reference>
<gene>
    <name evidence="3" type="ORF">ABID16_001881</name>
</gene>
<dbReference type="Pfam" id="PF06347">
    <property type="entry name" value="SH3_4"/>
    <property type="match status" value="2"/>
</dbReference>